<keyword evidence="3" id="KW-0418">Kinase</keyword>
<organism evidence="6 7">
    <name type="scientific">Gulbenkiania indica</name>
    <dbReference type="NCBI Taxonomy" id="375574"/>
    <lineage>
        <taxon>Bacteria</taxon>
        <taxon>Pseudomonadati</taxon>
        <taxon>Pseudomonadota</taxon>
        <taxon>Betaproteobacteria</taxon>
        <taxon>Neisseriales</taxon>
        <taxon>Chromobacteriaceae</taxon>
        <taxon>Gulbenkiania</taxon>
    </lineage>
</organism>
<evidence type="ECO:0000256" key="3">
    <source>
        <dbReference type="ARBA" id="ARBA00022777"/>
    </source>
</evidence>
<reference evidence="7" key="1">
    <citation type="submission" date="2015-08" db="EMBL/GenBank/DDBJ databases">
        <authorList>
            <person name="Varghese N."/>
        </authorList>
    </citation>
    <scope>NUCLEOTIDE SEQUENCE [LARGE SCALE GENOMIC DNA]</scope>
    <source>
        <strain evidence="7">DSM 17901</strain>
    </source>
</reference>
<evidence type="ECO:0000313" key="6">
    <source>
        <dbReference type="EMBL" id="CUA81737.1"/>
    </source>
</evidence>
<keyword evidence="2" id="KW-0808">Transferase</keyword>
<dbReference type="STRING" id="375574.GCA_001418035_00380"/>
<feature type="domain" description="HipA-like C-terminal" evidence="4">
    <location>
        <begin position="155"/>
        <end position="373"/>
    </location>
</feature>
<keyword evidence="7" id="KW-1185">Reference proteome</keyword>
<dbReference type="Pfam" id="PF07804">
    <property type="entry name" value="HipA_C"/>
    <property type="match status" value="1"/>
</dbReference>
<dbReference type="GO" id="GO:0004674">
    <property type="term" value="F:protein serine/threonine kinase activity"/>
    <property type="evidence" value="ECO:0007669"/>
    <property type="project" value="TreeGrafter"/>
</dbReference>
<evidence type="ECO:0000256" key="2">
    <source>
        <dbReference type="ARBA" id="ARBA00022679"/>
    </source>
</evidence>
<dbReference type="InterPro" id="IPR012893">
    <property type="entry name" value="HipA-like_C"/>
</dbReference>
<protein>
    <submittedName>
        <fullName evidence="6">HipA N-terminal domain/HipA-like C-terminal domain/HipA-like N-terminal domain</fullName>
    </submittedName>
</protein>
<evidence type="ECO:0000259" key="4">
    <source>
        <dbReference type="Pfam" id="PF07804"/>
    </source>
</evidence>
<accession>A0A0K6GSX9</accession>
<evidence type="ECO:0000313" key="7">
    <source>
        <dbReference type="Proteomes" id="UP000243535"/>
    </source>
</evidence>
<dbReference type="AlphaFoldDB" id="A0A0K6GSX9"/>
<dbReference type="PANTHER" id="PTHR37419:SF8">
    <property type="entry name" value="TOXIN YJJJ"/>
    <property type="match status" value="1"/>
</dbReference>
<dbReference type="PANTHER" id="PTHR37419">
    <property type="entry name" value="SERINE/THREONINE-PROTEIN KINASE TOXIN HIPA"/>
    <property type="match status" value="1"/>
</dbReference>
<dbReference type="RefSeq" id="WP_055433227.1">
    <property type="nucleotide sequence ID" value="NZ_CYHA01000001.1"/>
</dbReference>
<sequence>MKLLTVHYCGWGEDWPLGRLADDGQSLLFEYSPEALSQGLELSPLHLKLRADAYGGFPTHLHRLPGLIADSLPDGWGLLLMDRLFRQHGLRHPGPLDRLAFIGERAMGALRFVPASDAGAHEPDWSLLALAEQSRLALAGEAGAALRELALTGGSPQGARPKALVQYDAMTGQVSTRPDAPGSPWLVKFPAQNEHKEVCVIEQLYAELARDCGLDVPESRWFDLGPELAAFGVARFDREGGQRVPVHSLAGLLQVDFRLPGATDYTAFLRATRFLTRDEREVEKAYARAVFNVLFHNRDDHPKNFAWRLGPDRRWRLAPAFDLTFSEGPMGQHHLDVCGEGAAIERRHLLRLAEEGGIPRKRAEEVIDRMWPQASSLGERFERAPIRQMLAQQIKSTIDACRWRLES</sequence>
<evidence type="ECO:0000256" key="1">
    <source>
        <dbReference type="ARBA" id="ARBA00010164"/>
    </source>
</evidence>
<evidence type="ECO:0000259" key="5">
    <source>
        <dbReference type="Pfam" id="PF13657"/>
    </source>
</evidence>
<dbReference type="InterPro" id="IPR017508">
    <property type="entry name" value="HipA_N1"/>
</dbReference>
<gene>
    <name evidence="6" type="ORF">Ga0061063_0581</name>
</gene>
<dbReference type="InterPro" id="IPR052028">
    <property type="entry name" value="HipA_Ser/Thr_kinase"/>
</dbReference>
<name>A0A0K6GSX9_9NEIS</name>
<dbReference type="OrthoDB" id="9805913at2"/>
<dbReference type="GO" id="GO:0005829">
    <property type="term" value="C:cytosol"/>
    <property type="evidence" value="ECO:0007669"/>
    <property type="project" value="TreeGrafter"/>
</dbReference>
<comment type="similarity">
    <text evidence="1">Belongs to the HipA Ser/Thr kinase family.</text>
</comment>
<dbReference type="Pfam" id="PF13657">
    <property type="entry name" value="Couple_hipA"/>
    <property type="match status" value="1"/>
</dbReference>
<proteinExistence type="inferred from homology"/>
<dbReference type="Proteomes" id="UP000243535">
    <property type="component" value="Unassembled WGS sequence"/>
</dbReference>
<feature type="domain" description="HipA N-terminal subdomain 1" evidence="5">
    <location>
        <begin position="13"/>
        <end position="112"/>
    </location>
</feature>
<dbReference type="EMBL" id="CYHA01000001">
    <property type="protein sequence ID" value="CUA81737.1"/>
    <property type="molecule type" value="Genomic_DNA"/>
</dbReference>